<feature type="region of interest" description="Disordered" evidence="1">
    <location>
        <begin position="320"/>
        <end position="340"/>
    </location>
</feature>
<dbReference type="SMART" id="SM00849">
    <property type="entry name" value="Lactamase_B"/>
    <property type="match status" value="1"/>
</dbReference>
<organism evidence="3 4">
    <name type="scientific">Actinorugispora endophytica</name>
    <dbReference type="NCBI Taxonomy" id="1605990"/>
    <lineage>
        <taxon>Bacteria</taxon>
        <taxon>Bacillati</taxon>
        <taxon>Actinomycetota</taxon>
        <taxon>Actinomycetes</taxon>
        <taxon>Streptosporangiales</taxon>
        <taxon>Nocardiopsidaceae</taxon>
        <taxon>Actinorugispora</taxon>
    </lineage>
</organism>
<reference evidence="3 4" key="1">
    <citation type="submission" date="2019-03" db="EMBL/GenBank/DDBJ databases">
        <title>Genomic Encyclopedia of Type Strains, Phase IV (KMG-IV): sequencing the most valuable type-strain genomes for metagenomic binning, comparative biology and taxonomic classification.</title>
        <authorList>
            <person name="Goeker M."/>
        </authorList>
    </citation>
    <scope>NUCLEOTIDE SEQUENCE [LARGE SCALE GENOMIC DNA]</scope>
    <source>
        <strain evidence="3 4">DSM 46770</strain>
    </source>
</reference>
<dbReference type="PANTHER" id="PTHR46233">
    <property type="entry name" value="HYDROXYACYLGLUTATHIONE HYDROLASE GLOC"/>
    <property type="match status" value="1"/>
</dbReference>
<evidence type="ECO:0000259" key="2">
    <source>
        <dbReference type="SMART" id="SM00849"/>
    </source>
</evidence>
<dbReference type="EMBL" id="SNYN01000001">
    <property type="protein sequence ID" value="TDQ54739.1"/>
    <property type="molecule type" value="Genomic_DNA"/>
</dbReference>
<dbReference type="InterPro" id="IPR001279">
    <property type="entry name" value="Metallo-B-lactamas"/>
</dbReference>
<dbReference type="GO" id="GO:0016787">
    <property type="term" value="F:hydrolase activity"/>
    <property type="evidence" value="ECO:0007669"/>
    <property type="project" value="UniProtKB-KW"/>
</dbReference>
<evidence type="ECO:0000256" key="1">
    <source>
        <dbReference type="SAM" id="MobiDB-lite"/>
    </source>
</evidence>
<feature type="compositionally biased region" description="Low complexity" evidence="1">
    <location>
        <begin position="59"/>
        <end position="68"/>
    </location>
</feature>
<dbReference type="InterPro" id="IPR051453">
    <property type="entry name" value="MBL_Glyoxalase_II"/>
</dbReference>
<dbReference type="Proteomes" id="UP000295281">
    <property type="component" value="Unassembled WGS sequence"/>
</dbReference>
<comment type="caution">
    <text evidence="3">The sequence shown here is derived from an EMBL/GenBank/DDBJ whole genome shotgun (WGS) entry which is preliminary data.</text>
</comment>
<accession>A0A4R6V6M2</accession>
<feature type="domain" description="Metallo-beta-lactamase" evidence="2">
    <location>
        <begin position="154"/>
        <end position="320"/>
    </location>
</feature>
<evidence type="ECO:0000313" key="4">
    <source>
        <dbReference type="Proteomes" id="UP000295281"/>
    </source>
</evidence>
<feature type="region of interest" description="Disordered" evidence="1">
    <location>
        <begin position="19"/>
        <end position="135"/>
    </location>
</feature>
<sequence length="340" mass="35261">MRVVGLSRGRCAVIRGTVGYRSGAPDRDNRPAPISESQANRRVGTVFWKRKANKKDVAEAGTASTAAEEAGEETAADGGETTGADAESAVAGTGAGSAETGGAGEKPGDAAGTEEAESEDGPGKAVAEDADDSRVQRIESPAVLEVDGEEHSVVTSTWIVQVDEDGVVVVNPGPDAKAVLEAVGDREIYLVACTNGYQPHIAGAVEVAERDESPIAVHPRELRRWRKVHGVEHNPEIEAEGGGTLTIGDFELEILPTPGTAPGSLSYYFADLGVVCSGDTLLAGELGTVGEGYMDYTTQLASVGEVLLALPEDTRVLPSQGEETTVGAESKNFDSWVSGD</sequence>
<keyword evidence="4" id="KW-1185">Reference proteome</keyword>
<name>A0A4R6V6M2_9ACTN</name>
<dbReference type="CDD" id="cd06262">
    <property type="entry name" value="metallo-hydrolase-like_MBL-fold"/>
    <property type="match status" value="1"/>
</dbReference>
<protein>
    <submittedName>
        <fullName evidence="3">Glyoxylase-like metal-dependent hydrolase (Beta-lactamase superfamily II)</fullName>
    </submittedName>
</protein>
<evidence type="ECO:0000313" key="3">
    <source>
        <dbReference type="EMBL" id="TDQ54739.1"/>
    </source>
</evidence>
<dbReference type="Gene3D" id="3.60.15.10">
    <property type="entry name" value="Ribonuclease Z/Hydroxyacylglutathione hydrolase-like"/>
    <property type="match status" value="1"/>
</dbReference>
<dbReference type="SUPFAM" id="SSF56281">
    <property type="entry name" value="Metallo-hydrolase/oxidoreductase"/>
    <property type="match status" value="1"/>
</dbReference>
<keyword evidence="3" id="KW-0378">Hydrolase</keyword>
<proteinExistence type="predicted"/>
<gene>
    <name evidence="3" type="ORF">EV190_10155</name>
</gene>
<feature type="compositionally biased region" description="Low complexity" evidence="1">
    <location>
        <begin position="76"/>
        <end position="92"/>
    </location>
</feature>
<dbReference type="Pfam" id="PF00753">
    <property type="entry name" value="Lactamase_B"/>
    <property type="match status" value="1"/>
</dbReference>
<dbReference type="AlphaFoldDB" id="A0A4R6V6M2"/>
<dbReference type="InterPro" id="IPR036866">
    <property type="entry name" value="RibonucZ/Hydroxyglut_hydro"/>
</dbReference>
<dbReference type="PANTHER" id="PTHR46233:SF4">
    <property type="entry name" value="METALLO-BETA-LACTAMASE DOMAIN-CONTAINING PROTEIN"/>
    <property type="match status" value="1"/>
</dbReference>
<feature type="compositionally biased region" description="Gly residues" evidence="1">
    <location>
        <begin position="93"/>
        <end position="105"/>
    </location>
</feature>